<comment type="caution">
    <text evidence="2">The sequence shown here is derived from an EMBL/GenBank/DDBJ whole genome shotgun (WGS) entry which is preliminary data.</text>
</comment>
<evidence type="ECO:0000313" key="3">
    <source>
        <dbReference type="Proteomes" id="UP001163850"/>
    </source>
</evidence>
<feature type="non-terminal residue" evidence="2">
    <location>
        <position position="1"/>
    </location>
</feature>
<feature type="domain" description="DUF6589" evidence="1">
    <location>
        <begin position="1"/>
        <end position="79"/>
    </location>
</feature>
<gene>
    <name evidence="2" type="ORF">F5890DRAFT_1419070</name>
</gene>
<protein>
    <recommendedName>
        <fullName evidence="1">DUF6589 domain-containing protein</fullName>
    </recommendedName>
</protein>
<dbReference type="Proteomes" id="UP001163850">
    <property type="component" value="Unassembled WGS sequence"/>
</dbReference>
<dbReference type="InterPro" id="IPR046496">
    <property type="entry name" value="DUF6589"/>
</dbReference>
<sequence length="173" mass="19864">RNVMRDNHLVNISGHPGRFMPVDLNTEHLIGYLKRLFAAKGIYSTWDHLGNISPAIVEVENVKKHFAKMMNTSWKNRTHKDADTRTLIWRLANKIGELGIQEYRPNRLVDFAPVAPDLIQSGWMKLKSSAIPAFNKKITALGEAGIYEEDKDDLPTMQWEQAEHVQEDENEDI</sequence>
<dbReference type="AlphaFoldDB" id="A0AA38PS25"/>
<reference evidence="2" key="1">
    <citation type="submission" date="2022-08" db="EMBL/GenBank/DDBJ databases">
        <authorList>
            <consortium name="DOE Joint Genome Institute"/>
            <person name="Min B."/>
            <person name="Riley R."/>
            <person name="Sierra-Patev S."/>
            <person name="Naranjo-Ortiz M."/>
            <person name="Looney B."/>
            <person name="Konkel Z."/>
            <person name="Slot J.C."/>
            <person name="Sakamoto Y."/>
            <person name="Steenwyk J.L."/>
            <person name="Rokas A."/>
            <person name="Carro J."/>
            <person name="Camarero S."/>
            <person name="Ferreira P."/>
            <person name="Molpeceres G."/>
            <person name="Ruiz-Duenas F.J."/>
            <person name="Serrano A."/>
            <person name="Henrissat B."/>
            <person name="Drula E."/>
            <person name="Hughes K.W."/>
            <person name="Mata J.L."/>
            <person name="Ishikawa N.K."/>
            <person name="Vargas-Isla R."/>
            <person name="Ushijima S."/>
            <person name="Smith C.A."/>
            <person name="Ahrendt S."/>
            <person name="Andreopoulos W."/>
            <person name="He G."/>
            <person name="Labutti K."/>
            <person name="Lipzen A."/>
            <person name="Ng V."/>
            <person name="Sandor L."/>
            <person name="Barry K."/>
            <person name="Martinez A.T."/>
            <person name="Xiao Y."/>
            <person name="Gibbons J.G."/>
            <person name="Terashima K."/>
            <person name="Hibbett D.S."/>
            <person name="Grigoriev I.V."/>
        </authorList>
    </citation>
    <scope>NUCLEOTIDE SEQUENCE</scope>
    <source>
        <strain evidence="2">TFB7829</strain>
    </source>
</reference>
<name>A0AA38PS25_9AGAR</name>
<organism evidence="2 3">
    <name type="scientific">Lentinula detonsa</name>
    <dbReference type="NCBI Taxonomy" id="2804962"/>
    <lineage>
        <taxon>Eukaryota</taxon>
        <taxon>Fungi</taxon>
        <taxon>Dikarya</taxon>
        <taxon>Basidiomycota</taxon>
        <taxon>Agaricomycotina</taxon>
        <taxon>Agaricomycetes</taxon>
        <taxon>Agaricomycetidae</taxon>
        <taxon>Agaricales</taxon>
        <taxon>Marasmiineae</taxon>
        <taxon>Omphalotaceae</taxon>
        <taxon>Lentinula</taxon>
    </lineage>
</organism>
<accession>A0AA38PS25</accession>
<proteinExistence type="predicted"/>
<evidence type="ECO:0000259" key="1">
    <source>
        <dbReference type="Pfam" id="PF20231"/>
    </source>
</evidence>
<dbReference type="Pfam" id="PF20231">
    <property type="entry name" value="DUF6589"/>
    <property type="match status" value="1"/>
</dbReference>
<evidence type="ECO:0000313" key="2">
    <source>
        <dbReference type="EMBL" id="KAJ3980715.1"/>
    </source>
</evidence>
<dbReference type="EMBL" id="MU802164">
    <property type="protein sequence ID" value="KAJ3980715.1"/>
    <property type="molecule type" value="Genomic_DNA"/>
</dbReference>